<keyword evidence="1" id="KW-0812">Transmembrane</keyword>
<comment type="caution">
    <text evidence="2">The sequence shown here is derived from an EMBL/GenBank/DDBJ whole genome shotgun (WGS) entry which is preliminary data.</text>
</comment>
<keyword evidence="1" id="KW-1133">Transmembrane helix</keyword>
<evidence type="ECO:0000313" key="2">
    <source>
        <dbReference type="EMBL" id="PKL72684.1"/>
    </source>
</evidence>
<dbReference type="EMBL" id="PGYQ01000001">
    <property type="protein sequence ID" value="PKL72684.1"/>
    <property type="molecule type" value="Genomic_DNA"/>
</dbReference>
<gene>
    <name evidence="2" type="ORF">CVV26_00240</name>
</gene>
<name>A0A2N1UP58_9BACT</name>
<sequence>MDQLLKKISISFIAFTTLLILVIIYFSFTKAMIFIYPDSQKNEIDFTILAKEIIDSKNSNEFLVNFSETFEEEQDTFPSQETNTEIETRAIGKATIFNQTSIDRRLIATTRLLSPDNILYRIKNDAYVPSNGKIEVEIYADQPGKESEISQSEIHFIIPGLPKQIQDQIYAQSNKPIKKSIKKNKIVTKENIKNATDELKKRILQKIQKAIDEPFALENEKNHLIPCLFVSEIIETKKDVEIGEQKDEFNLGIKLKITAIIFDKEKLLAKAKTKLLEKIYTYQKLVNPLQNFTYSVEQYNSKTKEALIKVHLEGISTLNSESEILNKNKLIGLKKIEIEEYFSQFQGIKKTEIKFSPFWVKRIPKIKNHIEIIIQ</sequence>
<dbReference type="Proteomes" id="UP000233414">
    <property type="component" value="Unassembled WGS sequence"/>
</dbReference>
<evidence type="ECO:0000256" key="1">
    <source>
        <dbReference type="SAM" id="Phobius"/>
    </source>
</evidence>
<organism evidence="2 3">
    <name type="scientific">Candidatus Kuenenbacteria bacterium HGW-Kuenenbacteria-1</name>
    <dbReference type="NCBI Taxonomy" id="2013812"/>
    <lineage>
        <taxon>Bacteria</taxon>
        <taxon>Candidatus Kueneniibacteriota</taxon>
    </lineage>
</organism>
<reference evidence="2 3" key="1">
    <citation type="journal article" date="2017" name="ISME J.">
        <title>Potential for microbial H2 and metal transformations associated with novel bacteria and archaea in deep terrestrial subsurface sediments.</title>
        <authorList>
            <person name="Hernsdorf A.W."/>
            <person name="Amano Y."/>
            <person name="Miyakawa K."/>
            <person name="Ise K."/>
            <person name="Suzuki Y."/>
            <person name="Anantharaman K."/>
            <person name="Probst A."/>
            <person name="Burstein D."/>
            <person name="Thomas B.C."/>
            <person name="Banfield J.F."/>
        </authorList>
    </citation>
    <scope>NUCLEOTIDE SEQUENCE [LARGE SCALE GENOMIC DNA]</scope>
    <source>
        <strain evidence="2">HGW-Kuenenbacteria-1</strain>
    </source>
</reference>
<protein>
    <recommendedName>
        <fullName evidence="4">Baseplate protein J-like domain-containing protein</fullName>
    </recommendedName>
</protein>
<evidence type="ECO:0008006" key="4">
    <source>
        <dbReference type="Google" id="ProtNLM"/>
    </source>
</evidence>
<dbReference type="AlphaFoldDB" id="A0A2N1UP58"/>
<feature type="transmembrane region" description="Helical" evidence="1">
    <location>
        <begin position="12"/>
        <end position="36"/>
    </location>
</feature>
<accession>A0A2N1UP58</accession>
<evidence type="ECO:0000313" key="3">
    <source>
        <dbReference type="Proteomes" id="UP000233414"/>
    </source>
</evidence>
<proteinExistence type="predicted"/>
<keyword evidence="1" id="KW-0472">Membrane</keyword>